<dbReference type="AlphaFoldDB" id="A0A1Q6DW57"/>
<reference evidence="10" key="1">
    <citation type="submission" date="2016-12" db="EMBL/GenBank/DDBJ databases">
        <title>Discovery of methanogenic haloarchaea.</title>
        <authorList>
            <person name="Sorokin D.Y."/>
            <person name="Makarova K.S."/>
            <person name="Abbas B."/>
            <person name="Ferrer M."/>
            <person name="Golyshin P.N."/>
        </authorList>
    </citation>
    <scope>NUCLEOTIDE SEQUENCE [LARGE SCALE GENOMIC DNA]</scope>
    <source>
        <strain evidence="10">HMET1</strain>
    </source>
</reference>
<dbReference type="InParanoid" id="A0A1Q6DW57"/>
<dbReference type="Proteomes" id="UP000185744">
    <property type="component" value="Unassembled WGS sequence"/>
</dbReference>
<comment type="subcellular location">
    <subcellularLocation>
        <location evidence="1">Cell membrane</location>
        <topology evidence="1">Multi-pass membrane protein</topology>
    </subcellularLocation>
</comment>
<evidence type="ECO:0000256" key="2">
    <source>
        <dbReference type="ARBA" id="ARBA00022475"/>
    </source>
</evidence>
<keyword evidence="2" id="KW-1003">Cell membrane</keyword>
<comment type="caution">
    <text evidence="10">The sequence shown here is derived from an EMBL/GenBank/DDBJ whole genome shotgun (WGS) entry which is preliminary data.</text>
</comment>
<evidence type="ECO:0000256" key="4">
    <source>
        <dbReference type="ARBA" id="ARBA00022692"/>
    </source>
</evidence>
<feature type="transmembrane region" description="Helical" evidence="9">
    <location>
        <begin position="225"/>
        <end position="247"/>
    </location>
</feature>
<feature type="transmembrane region" description="Helical" evidence="9">
    <location>
        <begin position="53"/>
        <end position="73"/>
    </location>
</feature>
<dbReference type="EMBL" id="MSDW01000001">
    <property type="protein sequence ID" value="OKY78578.1"/>
    <property type="molecule type" value="Genomic_DNA"/>
</dbReference>
<dbReference type="STRING" id="1903181.BTN85_1075"/>
<proteinExistence type="predicted"/>
<keyword evidence="3" id="KW-0645">Protease</keyword>
<evidence type="ECO:0000256" key="5">
    <source>
        <dbReference type="ARBA" id="ARBA00022801"/>
    </source>
</evidence>
<dbReference type="NCBIfam" id="TIGR04125">
    <property type="entry name" value="exosort_PGF_TRM"/>
    <property type="match status" value="1"/>
</dbReference>
<dbReference type="InterPro" id="IPR014522">
    <property type="entry name" value="ArtA"/>
</dbReference>
<protein>
    <submittedName>
        <fullName evidence="10">Exosortase</fullName>
    </submittedName>
</protein>
<dbReference type="PIRSF" id="PIRSF025737">
    <property type="entry name" value="Cyco1"/>
    <property type="match status" value="1"/>
</dbReference>
<feature type="active site" description="Acyl-thioester intermediate" evidence="8">
    <location>
        <position position="157"/>
    </location>
</feature>
<keyword evidence="5" id="KW-0378">Hydrolase</keyword>
<keyword evidence="11" id="KW-1185">Reference proteome</keyword>
<evidence type="ECO:0000313" key="10">
    <source>
        <dbReference type="EMBL" id="OKY78578.1"/>
    </source>
</evidence>
<evidence type="ECO:0000256" key="3">
    <source>
        <dbReference type="ARBA" id="ARBA00022670"/>
    </source>
</evidence>
<dbReference type="InterPro" id="IPR026392">
    <property type="entry name" value="Exo/Archaeosortase_dom"/>
</dbReference>
<dbReference type="Pfam" id="PF09721">
    <property type="entry name" value="Exosortase_EpsH"/>
    <property type="match status" value="1"/>
</dbReference>
<dbReference type="GO" id="GO:0008233">
    <property type="term" value="F:peptidase activity"/>
    <property type="evidence" value="ECO:0007669"/>
    <property type="project" value="UniProtKB-KW"/>
</dbReference>
<evidence type="ECO:0000313" key="11">
    <source>
        <dbReference type="Proteomes" id="UP000185744"/>
    </source>
</evidence>
<keyword evidence="4 9" id="KW-0812">Transmembrane</keyword>
<keyword evidence="7 9" id="KW-0472">Membrane</keyword>
<keyword evidence="6 9" id="KW-1133">Transmembrane helix</keyword>
<evidence type="ECO:0000256" key="8">
    <source>
        <dbReference type="PIRSR" id="PIRSR025737-1"/>
    </source>
</evidence>
<organism evidence="10 11">
    <name type="scientific">Methanohalarchaeum thermophilum</name>
    <dbReference type="NCBI Taxonomy" id="1903181"/>
    <lineage>
        <taxon>Archaea</taxon>
        <taxon>Methanobacteriati</taxon>
        <taxon>Methanobacteriota</taxon>
        <taxon>Methanonatronarchaeia</taxon>
        <taxon>Methanonatronarchaeales</taxon>
        <taxon>Methanonatronarchaeaceae</taxon>
        <taxon>Candidatus Methanohalarchaeum</taxon>
    </lineage>
</organism>
<evidence type="ECO:0000256" key="1">
    <source>
        <dbReference type="ARBA" id="ARBA00004651"/>
    </source>
</evidence>
<evidence type="ECO:0000256" key="6">
    <source>
        <dbReference type="ARBA" id="ARBA00022989"/>
    </source>
</evidence>
<dbReference type="NCBIfam" id="TIGR04178">
    <property type="entry name" value="exo_archaeo"/>
    <property type="match status" value="1"/>
</dbReference>
<name>A0A1Q6DW57_METT1</name>
<feature type="transmembrane region" description="Helical" evidence="9">
    <location>
        <begin position="115"/>
        <end position="133"/>
    </location>
</feature>
<dbReference type="GO" id="GO:0005886">
    <property type="term" value="C:plasma membrane"/>
    <property type="evidence" value="ECO:0007669"/>
    <property type="project" value="UniProtKB-SubCell"/>
</dbReference>
<feature type="transmembrane region" description="Helical" evidence="9">
    <location>
        <begin position="183"/>
        <end position="205"/>
    </location>
</feature>
<gene>
    <name evidence="10" type="ORF">BTN85_1075</name>
</gene>
<feature type="active site" description="Proton donor" evidence="8">
    <location>
        <position position="198"/>
    </location>
</feature>
<evidence type="ECO:0000256" key="9">
    <source>
        <dbReference type="SAM" id="Phobius"/>
    </source>
</evidence>
<sequence length="273" mass="30497">MLWIAITFLVLATTLSYLTKESRVKHVLFGIGWLLIGFHWINLPKYYFLKEDLFNGLLFIAGSFLAWALAFIEAKLLLEKKEIDIITYLGQAAAIATIIYFPLRNLSSFSSFSLEYIVAEHTFLLLKTIGAPISQNGSVLTFSAEESITKVSIVFACTGIESIALFYGAIIPSPDSLTNKVKALIATGPIIYILNLFRNTFVVYATGNKWFSAINFFGLEGSFVISHHVIAKAGSVIAIFLIAYFVLKILPGLRNIFFSIFELPKKIKEEELI</sequence>
<dbReference type="InterPro" id="IPR019127">
    <property type="entry name" value="Exosortase"/>
</dbReference>
<evidence type="ECO:0000256" key="7">
    <source>
        <dbReference type="ARBA" id="ARBA00023136"/>
    </source>
</evidence>
<accession>A0A1Q6DW57</accession>
<dbReference type="GO" id="GO:0006508">
    <property type="term" value="P:proteolysis"/>
    <property type="evidence" value="ECO:0007669"/>
    <property type="project" value="UniProtKB-KW"/>
</dbReference>
<feature type="transmembrane region" description="Helical" evidence="9">
    <location>
        <begin position="26"/>
        <end position="41"/>
    </location>
</feature>
<feature type="transmembrane region" description="Helical" evidence="9">
    <location>
        <begin position="85"/>
        <end position="103"/>
    </location>
</feature>
<feature type="transmembrane region" description="Helical" evidence="9">
    <location>
        <begin position="153"/>
        <end position="171"/>
    </location>
</feature>